<protein>
    <recommendedName>
        <fullName evidence="1">DNA binding HTH domain-containing protein</fullName>
    </recommendedName>
</protein>
<comment type="caution">
    <text evidence="2">The sequence shown here is derived from an EMBL/GenBank/DDBJ whole genome shotgun (WGS) entry which is preliminary data.</text>
</comment>
<dbReference type="InterPro" id="IPR002197">
    <property type="entry name" value="HTH_Fis"/>
</dbReference>
<dbReference type="SUPFAM" id="SSF46689">
    <property type="entry name" value="Homeodomain-like"/>
    <property type="match status" value="1"/>
</dbReference>
<dbReference type="GO" id="GO:0043565">
    <property type="term" value="F:sequence-specific DNA binding"/>
    <property type="evidence" value="ECO:0007669"/>
    <property type="project" value="InterPro"/>
</dbReference>
<dbReference type="PRINTS" id="PR01590">
    <property type="entry name" value="HTHFIS"/>
</dbReference>
<feature type="non-terminal residue" evidence="2">
    <location>
        <position position="1"/>
    </location>
</feature>
<organism evidence="2">
    <name type="scientific">marine sediment metagenome</name>
    <dbReference type="NCBI Taxonomy" id="412755"/>
    <lineage>
        <taxon>unclassified sequences</taxon>
        <taxon>metagenomes</taxon>
        <taxon>ecological metagenomes</taxon>
    </lineage>
</organism>
<dbReference type="EMBL" id="BARV01017118">
    <property type="protein sequence ID" value="GAI19878.1"/>
    <property type="molecule type" value="Genomic_DNA"/>
</dbReference>
<dbReference type="Gene3D" id="1.10.10.60">
    <property type="entry name" value="Homeodomain-like"/>
    <property type="match status" value="1"/>
</dbReference>
<reference evidence="2" key="1">
    <citation type="journal article" date="2014" name="Front. Microbiol.">
        <title>High frequency of phylogenetically diverse reductive dehalogenase-homologous genes in deep subseafloor sedimentary metagenomes.</title>
        <authorList>
            <person name="Kawai M."/>
            <person name="Futagami T."/>
            <person name="Toyoda A."/>
            <person name="Takaki Y."/>
            <person name="Nishi S."/>
            <person name="Hori S."/>
            <person name="Arai W."/>
            <person name="Tsubouchi T."/>
            <person name="Morono Y."/>
            <person name="Uchiyama I."/>
            <person name="Ito T."/>
            <person name="Fujiyama A."/>
            <person name="Inagaki F."/>
            <person name="Takami H."/>
        </authorList>
    </citation>
    <scope>NUCLEOTIDE SEQUENCE</scope>
    <source>
        <strain evidence="2">Expedition CK06-06</strain>
    </source>
</reference>
<dbReference type="AlphaFoldDB" id="X1LLB8"/>
<gene>
    <name evidence="2" type="ORF">S06H3_29239</name>
</gene>
<accession>X1LLB8</accession>
<feature type="domain" description="DNA binding HTH" evidence="1">
    <location>
        <begin position="41"/>
        <end position="79"/>
    </location>
</feature>
<sequence>IERREIATKESLLEELLSPKKKPETDYLLEPGFELNSHLDEIAQNYIRQARQAAGGNLKETASFLGISYRTLRYLIDKYGLKSS</sequence>
<evidence type="ECO:0000313" key="2">
    <source>
        <dbReference type="EMBL" id="GAI19878.1"/>
    </source>
</evidence>
<dbReference type="Pfam" id="PF02954">
    <property type="entry name" value="HTH_8"/>
    <property type="match status" value="1"/>
</dbReference>
<dbReference type="InterPro" id="IPR009057">
    <property type="entry name" value="Homeodomain-like_sf"/>
</dbReference>
<proteinExistence type="predicted"/>
<name>X1LLB8_9ZZZZ</name>
<evidence type="ECO:0000259" key="1">
    <source>
        <dbReference type="Pfam" id="PF02954"/>
    </source>
</evidence>